<keyword evidence="6" id="KW-0862">Zinc</keyword>
<keyword evidence="5" id="KW-0479">Metal-binding</keyword>
<dbReference type="GO" id="GO:0000428">
    <property type="term" value="C:DNA-directed RNA polymerase complex"/>
    <property type="evidence" value="ECO:0007669"/>
    <property type="project" value="UniProtKB-KW"/>
</dbReference>
<accession>A0A4P1R0R9</accession>
<dbReference type="InterPro" id="IPR015700">
    <property type="entry name" value="RPC1"/>
</dbReference>
<keyword evidence="2" id="KW-0240">DNA-directed RNA polymerase</keyword>
<evidence type="ECO:0000256" key="2">
    <source>
        <dbReference type="ARBA" id="ARBA00022478"/>
    </source>
</evidence>
<dbReference type="STRING" id="3871.A0A4P1R0R9"/>
<dbReference type="GO" id="GO:0003677">
    <property type="term" value="F:DNA binding"/>
    <property type="evidence" value="ECO:0007669"/>
    <property type="project" value="InterPro"/>
</dbReference>
<name>A0A4P1R0R9_LUPAN</name>
<organism evidence="9 10">
    <name type="scientific">Lupinus angustifolius</name>
    <name type="common">Narrow-leaved blue lupine</name>
    <dbReference type="NCBI Taxonomy" id="3871"/>
    <lineage>
        <taxon>Eukaryota</taxon>
        <taxon>Viridiplantae</taxon>
        <taxon>Streptophyta</taxon>
        <taxon>Embryophyta</taxon>
        <taxon>Tracheophyta</taxon>
        <taxon>Spermatophyta</taxon>
        <taxon>Magnoliopsida</taxon>
        <taxon>eudicotyledons</taxon>
        <taxon>Gunneridae</taxon>
        <taxon>Pentapetalae</taxon>
        <taxon>rosids</taxon>
        <taxon>fabids</taxon>
        <taxon>Fabales</taxon>
        <taxon>Fabaceae</taxon>
        <taxon>Papilionoideae</taxon>
        <taxon>50 kb inversion clade</taxon>
        <taxon>genistoids sensu lato</taxon>
        <taxon>core genistoids</taxon>
        <taxon>Genisteae</taxon>
        <taxon>Lupinus</taxon>
    </lineage>
</organism>
<evidence type="ECO:0000256" key="6">
    <source>
        <dbReference type="ARBA" id="ARBA00022833"/>
    </source>
</evidence>
<dbReference type="InterPro" id="IPR007080">
    <property type="entry name" value="RNA_pol_Rpb1_1"/>
</dbReference>
<sequence>MNRAKPEGITFTKEPYIEDSGPRRIESMKFSTLSESEIGKMAEVQVWKGQYYDQFKKPIPSGLLDPRMGPANKNVTCTTCHAQFKDCPGHYGYVKLSLPVFNVGYLAAIVEILKCICKVYKS</sequence>
<keyword evidence="10" id="KW-1185">Reference proteome</keyword>
<dbReference type="AlphaFoldDB" id="A0A4P1R0R9"/>
<dbReference type="InterPro" id="IPR044893">
    <property type="entry name" value="RNA_pol_Rpb1_clamp_domain"/>
</dbReference>
<keyword evidence="3" id="KW-0808">Transferase</keyword>
<protein>
    <recommendedName>
        <fullName evidence="1">DNA-directed RNA polymerase</fullName>
        <ecNumber evidence="1">2.7.7.6</ecNumber>
    </recommendedName>
</protein>
<evidence type="ECO:0000259" key="8">
    <source>
        <dbReference type="Pfam" id="PF04997"/>
    </source>
</evidence>
<evidence type="ECO:0000256" key="4">
    <source>
        <dbReference type="ARBA" id="ARBA00022695"/>
    </source>
</evidence>
<dbReference type="SUPFAM" id="SSF64484">
    <property type="entry name" value="beta and beta-prime subunits of DNA dependent RNA-polymerase"/>
    <property type="match status" value="1"/>
</dbReference>
<evidence type="ECO:0000256" key="5">
    <source>
        <dbReference type="ARBA" id="ARBA00022723"/>
    </source>
</evidence>
<dbReference type="EMBL" id="CM007373">
    <property type="protein sequence ID" value="OIV99363.1"/>
    <property type="molecule type" value="Genomic_DNA"/>
</dbReference>
<dbReference type="Proteomes" id="UP000188354">
    <property type="component" value="Chromosome LG13"/>
</dbReference>
<proteinExistence type="predicted"/>
<evidence type="ECO:0000313" key="9">
    <source>
        <dbReference type="EMBL" id="OIV99363.1"/>
    </source>
</evidence>
<keyword evidence="4" id="KW-0548">Nucleotidyltransferase</keyword>
<evidence type="ECO:0000256" key="3">
    <source>
        <dbReference type="ARBA" id="ARBA00022679"/>
    </source>
</evidence>
<dbReference type="EC" id="2.7.7.6" evidence="1"/>
<gene>
    <name evidence="9" type="ORF">TanjilG_17173</name>
</gene>
<evidence type="ECO:0000256" key="1">
    <source>
        <dbReference type="ARBA" id="ARBA00012418"/>
    </source>
</evidence>
<dbReference type="Gramene" id="OIV99363">
    <property type="protein sequence ID" value="OIV99363"/>
    <property type="gene ID" value="TanjilG_17173"/>
</dbReference>
<dbReference type="PANTHER" id="PTHR48446">
    <property type="entry name" value="DNA-DIRECTED RNA POLYMERASE SUBUNIT BETA' N-TERMINAL SECTION"/>
    <property type="match status" value="1"/>
</dbReference>
<reference evidence="9 10" key="1">
    <citation type="journal article" date="2017" name="Plant Biotechnol. J.">
        <title>A comprehensive draft genome sequence for lupin (Lupinus angustifolius), an emerging health food: insights into plant-microbe interactions and legume evolution.</title>
        <authorList>
            <person name="Hane J.K."/>
            <person name="Ming Y."/>
            <person name="Kamphuis L.G."/>
            <person name="Nelson M.N."/>
            <person name="Garg G."/>
            <person name="Atkins C.A."/>
            <person name="Bayer P.E."/>
            <person name="Bravo A."/>
            <person name="Bringans S."/>
            <person name="Cannon S."/>
            <person name="Edwards D."/>
            <person name="Foley R."/>
            <person name="Gao L.L."/>
            <person name="Harrison M.J."/>
            <person name="Huang W."/>
            <person name="Hurgobin B."/>
            <person name="Li S."/>
            <person name="Liu C.W."/>
            <person name="McGrath A."/>
            <person name="Morahan G."/>
            <person name="Murray J."/>
            <person name="Weller J."/>
            <person name="Jian J."/>
            <person name="Singh K.B."/>
        </authorList>
    </citation>
    <scope>NUCLEOTIDE SEQUENCE [LARGE SCALE GENOMIC DNA]</scope>
    <source>
        <strain evidence="10">cv. Tanjil</strain>
        <tissue evidence="9">Whole plant</tissue>
    </source>
</reference>
<dbReference type="GO" id="GO:0003899">
    <property type="term" value="F:DNA-directed RNA polymerase activity"/>
    <property type="evidence" value="ECO:0007669"/>
    <property type="project" value="UniProtKB-EC"/>
</dbReference>
<dbReference type="GO" id="GO:0046872">
    <property type="term" value="F:metal ion binding"/>
    <property type="evidence" value="ECO:0007669"/>
    <property type="project" value="UniProtKB-KW"/>
</dbReference>
<dbReference type="PANTHER" id="PTHR48446:SF1">
    <property type="entry name" value="DNA-DIRECTED RNA POLYMERASE SUBUNIT BETA' N-TERMINAL SECTION"/>
    <property type="match status" value="1"/>
</dbReference>
<dbReference type="Gene3D" id="4.10.860.120">
    <property type="entry name" value="RNA polymerase II, clamp domain"/>
    <property type="match status" value="1"/>
</dbReference>
<evidence type="ECO:0000313" key="10">
    <source>
        <dbReference type="Proteomes" id="UP000188354"/>
    </source>
</evidence>
<keyword evidence="7" id="KW-0804">Transcription</keyword>
<dbReference type="Pfam" id="PF04997">
    <property type="entry name" value="RNA_pol_Rpb1_1"/>
    <property type="match status" value="1"/>
</dbReference>
<evidence type="ECO:0000256" key="7">
    <source>
        <dbReference type="ARBA" id="ARBA00023163"/>
    </source>
</evidence>
<feature type="domain" description="RNA polymerase Rpb1" evidence="8">
    <location>
        <begin position="23"/>
        <end position="119"/>
    </location>
</feature>
<dbReference type="GO" id="GO:0006351">
    <property type="term" value="P:DNA-templated transcription"/>
    <property type="evidence" value="ECO:0007669"/>
    <property type="project" value="InterPro"/>
</dbReference>